<gene>
    <name evidence="7" type="ORF">PIB30_009423</name>
</gene>
<reference evidence="7 8" key="1">
    <citation type="journal article" date="2023" name="Plants (Basel)">
        <title>Bridging the Gap: Combining Genomics and Transcriptomics Approaches to Understand Stylosanthes scabra, an Orphan Legume from the Brazilian Caatinga.</title>
        <authorList>
            <person name="Ferreira-Neto J.R.C."/>
            <person name="da Silva M.D."/>
            <person name="Binneck E."/>
            <person name="de Melo N.F."/>
            <person name="da Silva R.H."/>
            <person name="de Melo A.L.T.M."/>
            <person name="Pandolfi V."/>
            <person name="Bustamante F.O."/>
            <person name="Brasileiro-Vidal A.C."/>
            <person name="Benko-Iseppon A.M."/>
        </authorList>
    </citation>
    <scope>NUCLEOTIDE SEQUENCE [LARGE SCALE GENOMIC DNA]</scope>
    <source>
        <tissue evidence="7">Leaves</tissue>
    </source>
</reference>
<evidence type="ECO:0000313" key="8">
    <source>
        <dbReference type="Proteomes" id="UP001341840"/>
    </source>
</evidence>
<organism evidence="7 8">
    <name type="scientific">Stylosanthes scabra</name>
    <dbReference type="NCBI Taxonomy" id="79078"/>
    <lineage>
        <taxon>Eukaryota</taxon>
        <taxon>Viridiplantae</taxon>
        <taxon>Streptophyta</taxon>
        <taxon>Embryophyta</taxon>
        <taxon>Tracheophyta</taxon>
        <taxon>Spermatophyta</taxon>
        <taxon>Magnoliopsida</taxon>
        <taxon>eudicotyledons</taxon>
        <taxon>Gunneridae</taxon>
        <taxon>Pentapetalae</taxon>
        <taxon>rosids</taxon>
        <taxon>fabids</taxon>
        <taxon>Fabales</taxon>
        <taxon>Fabaceae</taxon>
        <taxon>Papilionoideae</taxon>
        <taxon>50 kb inversion clade</taxon>
        <taxon>dalbergioids sensu lato</taxon>
        <taxon>Dalbergieae</taxon>
        <taxon>Pterocarpus clade</taxon>
        <taxon>Stylosanthes</taxon>
    </lineage>
</organism>
<proteinExistence type="inferred from homology"/>
<evidence type="ECO:0000256" key="1">
    <source>
        <dbReference type="ARBA" id="ARBA00008056"/>
    </source>
</evidence>
<dbReference type="InterPro" id="IPR027443">
    <property type="entry name" value="IPNS-like_sf"/>
</dbReference>
<keyword evidence="4 5" id="KW-0408">Iron</keyword>
<evidence type="ECO:0000256" key="5">
    <source>
        <dbReference type="RuleBase" id="RU003682"/>
    </source>
</evidence>
<dbReference type="InterPro" id="IPR026992">
    <property type="entry name" value="DIOX_N"/>
</dbReference>
<name>A0ABU6W5C0_9FABA</name>
<keyword evidence="2 5" id="KW-0479">Metal-binding</keyword>
<evidence type="ECO:0000256" key="4">
    <source>
        <dbReference type="ARBA" id="ARBA00023004"/>
    </source>
</evidence>
<evidence type="ECO:0000259" key="6">
    <source>
        <dbReference type="PROSITE" id="PS51471"/>
    </source>
</evidence>
<dbReference type="PROSITE" id="PS51471">
    <property type="entry name" value="FE2OG_OXY"/>
    <property type="match status" value="1"/>
</dbReference>
<accession>A0ABU6W5C0</accession>
<dbReference type="Proteomes" id="UP001341840">
    <property type="component" value="Unassembled WGS sequence"/>
</dbReference>
<dbReference type="InterPro" id="IPR044861">
    <property type="entry name" value="IPNS-like_FE2OG_OXY"/>
</dbReference>
<protein>
    <recommendedName>
        <fullName evidence="6">Fe2OG dioxygenase domain-containing protein</fullName>
    </recommendedName>
</protein>
<dbReference type="PANTHER" id="PTHR10209">
    <property type="entry name" value="OXIDOREDUCTASE, 2OG-FE II OXYGENASE FAMILY PROTEIN"/>
    <property type="match status" value="1"/>
</dbReference>
<evidence type="ECO:0000313" key="7">
    <source>
        <dbReference type="EMBL" id="MED6180355.1"/>
    </source>
</evidence>
<dbReference type="Gene3D" id="2.60.120.330">
    <property type="entry name" value="B-lactam Antibiotic, Isopenicillin N Synthase, Chain"/>
    <property type="match status" value="1"/>
</dbReference>
<sequence length="328" mass="37126">MFHSGKLDAKEYLASSYDSRVPIIDLRDIKSHPSFRGKVIENIRSACHEWGIFQVINHEIPVCVLDGMIDGVRRFHEQDGVVRKEFYCRDLEKKKVLYHSSVRANTEQGANWRDTLTMLVAPDPPKPEEIPQICRDIVIEFSRKIMELGITIFGLLSEALGLNPSYLKELGCSEGLYILGHYYPPCPEPELTMGATKHTDSTFMTLILQDQHGGLQFLHHNQWVNVLPVHGAIIVNIGDLLQLITNDKFISVYHRVLPKNTGPRISIASFFVNSQDPVDGTPKVYGPIKELLSEENPALYRETTIKEFLAQYFSQSLDGSSQLGSFKL</sequence>
<dbReference type="InterPro" id="IPR005123">
    <property type="entry name" value="Oxoglu/Fe-dep_dioxygenase_dom"/>
</dbReference>
<dbReference type="SUPFAM" id="SSF51197">
    <property type="entry name" value="Clavaminate synthase-like"/>
    <property type="match status" value="1"/>
</dbReference>
<feature type="domain" description="Fe2OG dioxygenase" evidence="6">
    <location>
        <begin position="174"/>
        <end position="274"/>
    </location>
</feature>
<comment type="caution">
    <text evidence="7">The sequence shown here is derived from an EMBL/GenBank/DDBJ whole genome shotgun (WGS) entry which is preliminary data.</text>
</comment>
<evidence type="ECO:0000256" key="2">
    <source>
        <dbReference type="ARBA" id="ARBA00022723"/>
    </source>
</evidence>
<dbReference type="Pfam" id="PF14226">
    <property type="entry name" value="DIOX_N"/>
    <property type="match status" value="1"/>
</dbReference>
<keyword evidence="8" id="KW-1185">Reference proteome</keyword>
<dbReference type="PANTHER" id="PTHR10209:SF797">
    <property type="entry name" value="OXIDASE, PUTATIVE-RELATED"/>
    <property type="match status" value="1"/>
</dbReference>
<dbReference type="Pfam" id="PF03171">
    <property type="entry name" value="2OG-FeII_Oxy"/>
    <property type="match status" value="1"/>
</dbReference>
<evidence type="ECO:0000256" key="3">
    <source>
        <dbReference type="ARBA" id="ARBA00023002"/>
    </source>
</evidence>
<comment type="similarity">
    <text evidence="1 5">Belongs to the iron/ascorbate-dependent oxidoreductase family.</text>
</comment>
<keyword evidence="3 5" id="KW-0560">Oxidoreductase</keyword>
<dbReference type="EMBL" id="JASCZI010181264">
    <property type="protein sequence ID" value="MED6180355.1"/>
    <property type="molecule type" value="Genomic_DNA"/>
</dbReference>